<keyword evidence="1" id="KW-0472">Membrane</keyword>
<keyword evidence="1" id="KW-0812">Transmembrane</keyword>
<dbReference type="EMBL" id="PCST01000002">
    <property type="protein sequence ID" value="PIP56011.1"/>
    <property type="molecule type" value="Genomic_DNA"/>
</dbReference>
<gene>
    <name evidence="2" type="ORF">COX06_00035</name>
</gene>
<dbReference type="AlphaFoldDB" id="A0A2H0BEG3"/>
<protein>
    <submittedName>
        <fullName evidence="2">Uncharacterized protein</fullName>
    </submittedName>
</protein>
<organism evidence="2 3">
    <name type="scientific">Candidatus Zambryskibacteria bacterium CG22_combo_CG10-13_8_21_14_all_42_17</name>
    <dbReference type="NCBI Taxonomy" id="1975118"/>
    <lineage>
        <taxon>Bacteria</taxon>
        <taxon>Candidatus Zambryskiibacteriota</taxon>
    </lineage>
</organism>
<sequence length="141" mass="15776">MNDLGNDMDNLDNDSFIRRNAIWLVVIIAFIIFGFLLFKGWDKILNDEIDGMATITGNFSCLPIKEGVEVSETCALGVRSNDGLYYALDISRIQDANSDLRAEDTIAVTGTLKQESEEPEPEWINYDVAGVILVNTLLRTR</sequence>
<feature type="transmembrane region" description="Helical" evidence="1">
    <location>
        <begin position="20"/>
        <end position="38"/>
    </location>
</feature>
<reference evidence="2 3" key="1">
    <citation type="submission" date="2017-09" db="EMBL/GenBank/DDBJ databases">
        <title>Depth-based differentiation of microbial function through sediment-hosted aquifers and enrichment of novel symbionts in the deep terrestrial subsurface.</title>
        <authorList>
            <person name="Probst A.J."/>
            <person name="Ladd B."/>
            <person name="Jarett J.K."/>
            <person name="Geller-Mcgrath D.E."/>
            <person name="Sieber C.M."/>
            <person name="Emerson J.B."/>
            <person name="Anantharaman K."/>
            <person name="Thomas B.C."/>
            <person name="Malmstrom R."/>
            <person name="Stieglmeier M."/>
            <person name="Klingl A."/>
            <person name="Woyke T."/>
            <person name="Ryan C.M."/>
            <person name="Banfield J.F."/>
        </authorList>
    </citation>
    <scope>NUCLEOTIDE SEQUENCE [LARGE SCALE GENOMIC DNA]</scope>
    <source>
        <strain evidence="2">CG22_combo_CG10-13_8_21_14_all_42_17</strain>
    </source>
</reference>
<evidence type="ECO:0000313" key="2">
    <source>
        <dbReference type="EMBL" id="PIP56011.1"/>
    </source>
</evidence>
<dbReference type="Proteomes" id="UP000229794">
    <property type="component" value="Unassembled WGS sequence"/>
</dbReference>
<name>A0A2H0BEG3_9BACT</name>
<evidence type="ECO:0000256" key="1">
    <source>
        <dbReference type="SAM" id="Phobius"/>
    </source>
</evidence>
<evidence type="ECO:0000313" key="3">
    <source>
        <dbReference type="Proteomes" id="UP000229794"/>
    </source>
</evidence>
<proteinExistence type="predicted"/>
<comment type="caution">
    <text evidence="2">The sequence shown here is derived from an EMBL/GenBank/DDBJ whole genome shotgun (WGS) entry which is preliminary data.</text>
</comment>
<accession>A0A2H0BEG3</accession>
<keyword evidence="1" id="KW-1133">Transmembrane helix</keyword>